<dbReference type="Gene3D" id="1.20.120.80">
    <property type="entry name" value="Cytochrome c oxidase, subunit III, four-helix bundle"/>
    <property type="match status" value="1"/>
</dbReference>
<dbReference type="PROSITE" id="PS50253">
    <property type="entry name" value="COX3"/>
    <property type="match status" value="1"/>
</dbReference>
<dbReference type="RefSeq" id="WP_124704594.1">
    <property type="nucleotide sequence ID" value="NZ_BGOW01000014.1"/>
</dbReference>
<evidence type="ECO:0000256" key="7">
    <source>
        <dbReference type="ARBA" id="ARBA00023136"/>
    </source>
</evidence>
<proteinExistence type="inferred from homology"/>
<dbReference type="PANTHER" id="PTHR11403:SF7">
    <property type="entry name" value="CYTOCHROME C OXIDASE SUBUNIT 3"/>
    <property type="match status" value="1"/>
</dbReference>
<evidence type="ECO:0000256" key="8">
    <source>
        <dbReference type="ARBA" id="ARBA00031400"/>
    </source>
</evidence>
<dbReference type="OrthoDB" id="9810850at2"/>
<evidence type="ECO:0000256" key="4">
    <source>
        <dbReference type="ARBA" id="ARBA00022692"/>
    </source>
</evidence>
<evidence type="ECO:0000256" key="9">
    <source>
        <dbReference type="ARBA" id="ARBA00031625"/>
    </source>
</evidence>
<gene>
    <name evidence="13" type="ORF">SFMTTN_1609</name>
</gene>
<evidence type="ECO:0000256" key="2">
    <source>
        <dbReference type="ARBA" id="ARBA00010581"/>
    </source>
</evidence>
<organism evidence="13 14">
    <name type="scientific">Sulfuriferula multivorans</name>
    <dbReference type="NCBI Taxonomy" id="1559896"/>
    <lineage>
        <taxon>Bacteria</taxon>
        <taxon>Pseudomonadati</taxon>
        <taxon>Pseudomonadota</taxon>
        <taxon>Betaproteobacteria</taxon>
        <taxon>Nitrosomonadales</taxon>
        <taxon>Sulfuricellaceae</taxon>
        <taxon>Sulfuriferula</taxon>
    </lineage>
</organism>
<keyword evidence="5" id="KW-1278">Translocase</keyword>
<dbReference type="InterPro" id="IPR013833">
    <property type="entry name" value="Cyt_c_oxidase_su3_a-hlx"/>
</dbReference>
<dbReference type="InterPro" id="IPR033945">
    <property type="entry name" value="Cyt_c_oxase_su3_dom"/>
</dbReference>
<dbReference type="EMBL" id="BGOW01000014">
    <property type="protein sequence ID" value="GBL45798.1"/>
    <property type="molecule type" value="Genomic_DNA"/>
</dbReference>
<dbReference type="SUPFAM" id="SSF81452">
    <property type="entry name" value="Cytochrome c oxidase subunit III-like"/>
    <property type="match status" value="1"/>
</dbReference>
<keyword evidence="6 11" id="KW-1133">Transmembrane helix</keyword>
<keyword evidence="7 11" id="KW-0472">Membrane</keyword>
<dbReference type="FunFam" id="1.20.120.80:FF:000003">
    <property type="entry name" value="Cytochrome c oxidase subunit 3"/>
    <property type="match status" value="1"/>
</dbReference>
<dbReference type="Gene3D" id="1.10.287.70">
    <property type="match status" value="1"/>
</dbReference>
<evidence type="ECO:0000259" key="12">
    <source>
        <dbReference type="PROSITE" id="PS50253"/>
    </source>
</evidence>
<reference evidence="13 14" key="1">
    <citation type="journal article" date="2019" name="Front. Microbiol.">
        <title>Genomes of Neutrophilic Sulfur-Oxidizing Chemolithoautotrophs Representing 9 Proteobacterial Species From 8 Genera.</title>
        <authorList>
            <person name="Watanabe T."/>
            <person name="Kojima H."/>
            <person name="Umezawa K."/>
            <person name="Hori C."/>
            <person name="Takasuka T.E."/>
            <person name="Kato Y."/>
            <person name="Fukui M."/>
        </authorList>
    </citation>
    <scope>NUCLEOTIDE SEQUENCE [LARGE SCALE GENOMIC DNA]</scope>
    <source>
        <strain evidence="13 14">TTN</strain>
    </source>
</reference>
<feature type="transmembrane region" description="Helical" evidence="11">
    <location>
        <begin position="264"/>
        <end position="282"/>
    </location>
</feature>
<comment type="subcellular location">
    <subcellularLocation>
        <location evidence="10">Cell membrane</location>
        <topology evidence="10">Multi-pass membrane protein</topology>
    </subcellularLocation>
    <subcellularLocation>
        <location evidence="1">Membrane</location>
        <topology evidence="1">Multi-pass membrane protein</topology>
    </subcellularLocation>
</comment>
<accession>A0A401JDP8</accession>
<dbReference type="Pfam" id="PF00510">
    <property type="entry name" value="COX3"/>
    <property type="match status" value="1"/>
</dbReference>
<evidence type="ECO:0000313" key="13">
    <source>
        <dbReference type="EMBL" id="GBL45798.1"/>
    </source>
</evidence>
<keyword evidence="4 10" id="KW-0812">Transmembrane</keyword>
<dbReference type="GO" id="GO:0005886">
    <property type="term" value="C:plasma membrane"/>
    <property type="evidence" value="ECO:0007669"/>
    <property type="project" value="UniProtKB-SubCell"/>
</dbReference>
<dbReference type="GO" id="GO:0004129">
    <property type="term" value="F:cytochrome-c oxidase activity"/>
    <property type="evidence" value="ECO:0007669"/>
    <property type="project" value="UniProtKB-EC"/>
</dbReference>
<dbReference type="GO" id="GO:0019646">
    <property type="term" value="P:aerobic electron transport chain"/>
    <property type="evidence" value="ECO:0007669"/>
    <property type="project" value="InterPro"/>
</dbReference>
<name>A0A401JDP8_9PROT</name>
<keyword evidence="14" id="KW-1185">Reference proteome</keyword>
<feature type="transmembrane region" description="Helical" evidence="11">
    <location>
        <begin position="16"/>
        <end position="36"/>
    </location>
</feature>
<dbReference type="EC" id="7.1.1.9" evidence="3"/>
<protein>
    <recommendedName>
        <fullName evidence="3">cytochrome-c oxidase</fullName>
        <ecNumber evidence="3">7.1.1.9</ecNumber>
    </recommendedName>
    <alternativeName>
        <fullName evidence="8">Cytochrome aa3 subunit 3</fullName>
    </alternativeName>
    <alternativeName>
        <fullName evidence="9">Cytochrome c oxidase polypeptide III</fullName>
    </alternativeName>
</protein>
<dbReference type="InterPro" id="IPR035973">
    <property type="entry name" value="Cyt_c_oxidase_su3-like_sf"/>
</dbReference>
<comment type="caution">
    <text evidence="13">The sequence shown here is derived from an EMBL/GenBank/DDBJ whole genome shotgun (WGS) entry which is preliminary data.</text>
</comment>
<evidence type="ECO:0000256" key="10">
    <source>
        <dbReference type="RuleBase" id="RU003376"/>
    </source>
</evidence>
<feature type="transmembrane region" description="Helical" evidence="11">
    <location>
        <begin position="219"/>
        <end position="244"/>
    </location>
</feature>
<feature type="transmembrane region" description="Helical" evidence="11">
    <location>
        <begin position="84"/>
        <end position="104"/>
    </location>
</feature>
<evidence type="ECO:0000256" key="1">
    <source>
        <dbReference type="ARBA" id="ARBA00004141"/>
    </source>
</evidence>
<evidence type="ECO:0000256" key="6">
    <source>
        <dbReference type="ARBA" id="ARBA00022989"/>
    </source>
</evidence>
<dbReference type="AlphaFoldDB" id="A0A401JDP8"/>
<dbReference type="Proteomes" id="UP000286806">
    <property type="component" value="Unassembled WGS sequence"/>
</dbReference>
<feature type="domain" description="Heme-copper oxidase subunit III family profile" evidence="12">
    <location>
        <begin position="4"/>
        <end position="283"/>
    </location>
</feature>
<dbReference type="InterPro" id="IPR024791">
    <property type="entry name" value="Cyt_c/ubiquinol_Oxase_su3"/>
</dbReference>
<sequence length="283" mass="31757">METHQDRYYLAPPSHWPIVGSIALMLLAFGFVMDLNGMGNGKLVMLAGAGVLLFMLFGWFGTVIRESEAGKYNDQVDLSFRWSMSWFIFSEVMFFAAFFGALFYTRTISVPGLGSGETMLQLWPHYTATWPTAGPGLASKFTPMEAWGIPAINTLLLLTSGLTVTWAHWGLKKNNRTQLVLGLILTVALGMCFLGLQAYEYHEAYTKLGLTLGAGVYGATFFMLTGFHGFHVTVGTIMLIVILFRSMAGHFKPSHHFAFEAVSWYWHFVDVVWLLLFVVVYWL</sequence>
<evidence type="ECO:0000256" key="5">
    <source>
        <dbReference type="ARBA" id="ARBA00022967"/>
    </source>
</evidence>
<evidence type="ECO:0000313" key="14">
    <source>
        <dbReference type="Proteomes" id="UP000286806"/>
    </source>
</evidence>
<evidence type="ECO:0000256" key="11">
    <source>
        <dbReference type="SAM" id="Phobius"/>
    </source>
</evidence>
<comment type="similarity">
    <text evidence="2 10">Belongs to the cytochrome c oxidase subunit 3 family.</text>
</comment>
<dbReference type="CDD" id="cd01665">
    <property type="entry name" value="Cyt_c_Oxidase_III"/>
    <property type="match status" value="1"/>
</dbReference>
<feature type="transmembrane region" description="Helical" evidence="11">
    <location>
        <begin position="179"/>
        <end position="199"/>
    </location>
</feature>
<evidence type="ECO:0000256" key="3">
    <source>
        <dbReference type="ARBA" id="ARBA00012949"/>
    </source>
</evidence>
<dbReference type="InterPro" id="IPR000298">
    <property type="entry name" value="Cyt_c_oxidase-like_su3"/>
</dbReference>
<feature type="transmembrane region" description="Helical" evidence="11">
    <location>
        <begin position="43"/>
        <end position="64"/>
    </location>
</feature>
<dbReference type="PANTHER" id="PTHR11403">
    <property type="entry name" value="CYTOCHROME C OXIDASE SUBUNIT III"/>
    <property type="match status" value="1"/>
</dbReference>